<evidence type="ECO:0000256" key="1">
    <source>
        <dbReference type="ARBA" id="ARBA00010282"/>
    </source>
</evidence>
<comment type="similarity">
    <text evidence="1">Belongs to the SufE family.</text>
</comment>
<dbReference type="Pfam" id="PF02657">
    <property type="entry name" value="SufE"/>
    <property type="match status" value="1"/>
</dbReference>
<reference evidence="3 4" key="1">
    <citation type="journal article" date="2012" name="J. Bacteriol.">
        <title>Genome Sequence of n-Alkane-Degrading Hydrocarboniphaga effusa Strain AP103T (ATCC BAA-332T).</title>
        <authorList>
            <person name="Chang H.K."/>
            <person name="Zylstra G.J."/>
            <person name="Chae J.C."/>
        </authorList>
    </citation>
    <scope>NUCLEOTIDE SEQUENCE [LARGE SCALE GENOMIC DNA]</scope>
    <source>
        <strain evidence="3 4">AP103</strain>
    </source>
</reference>
<evidence type="ECO:0000259" key="2">
    <source>
        <dbReference type="Pfam" id="PF02657"/>
    </source>
</evidence>
<dbReference type="EMBL" id="AKGD01000001">
    <property type="protein sequence ID" value="EIT71566.1"/>
    <property type="molecule type" value="Genomic_DNA"/>
</dbReference>
<organism evidence="3 4">
    <name type="scientific">Hydrocarboniphaga effusa AP103</name>
    <dbReference type="NCBI Taxonomy" id="1172194"/>
    <lineage>
        <taxon>Bacteria</taxon>
        <taxon>Pseudomonadati</taxon>
        <taxon>Pseudomonadota</taxon>
        <taxon>Gammaproteobacteria</taxon>
        <taxon>Nevskiales</taxon>
        <taxon>Nevskiaceae</taxon>
        <taxon>Hydrocarboniphaga</taxon>
    </lineage>
</organism>
<dbReference type="PANTHER" id="PTHR43597">
    <property type="entry name" value="SULFUR ACCEPTOR PROTEIN CSDE"/>
    <property type="match status" value="1"/>
</dbReference>
<dbReference type="Gene3D" id="3.90.1010.10">
    <property type="match status" value="1"/>
</dbReference>
<comment type="caution">
    <text evidence="3">The sequence shown here is derived from an EMBL/GenBank/DDBJ whole genome shotgun (WGS) entry which is preliminary data.</text>
</comment>
<sequence length="142" mass="15812">MQIEDEIKELAETFGMLAEMGEDAKYEYIIDLGKKLPPMPEAEITEANKVRGCISQVWLTHQLSTDQPPRLQFNGTSDSTLVKGLIGLLLKIVSNRTPQEILSVDLRATFAKLGIENQISPNRRNGFVSMVERIKQLAAAQA</sequence>
<dbReference type="AlphaFoldDB" id="I8I5B4"/>
<protein>
    <recommendedName>
        <fullName evidence="2">Fe-S metabolism associated domain-containing protein</fullName>
    </recommendedName>
</protein>
<gene>
    <name evidence="3" type="ORF">WQQ_17030</name>
</gene>
<dbReference type="STRING" id="1172194.WQQ_17030"/>
<dbReference type="PANTHER" id="PTHR43597:SF5">
    <property type="entry name" value="SUFE-LIKE PROTEIN 2, CHLOROPLASTIC"/>
    <property type="match status" value="1"/>
</dbReference>
<dbReference type="SUPFAM" id="SSF82649">
    <property type="entry name" value="SufE/NifU"/>
    <property type="match status" value="1"/>
</dbReference>
<dbReference type="PATRIC" id="fig|1172194.4.peg.1644"/>
<dbReference type="OrthoDB" id="9799320at2"/>
<name>I8I5B4_9GAMM</name>
<proteinExistence type="inferred from homology"/>
<evidence type="ECO:0000313" key="4">
    <source>
        <dbReference type="Proteomes" id="UP000003704"/>
    </source>
</evidence>
<dbReference type="InterPro" id="IPR003808">
    <property type="entry name" value="Fe-S_metab-assoc_dom"/>
</dbReference>
<evidence type="ECO:0000313" key="3">
    <source>
        <dbReference type="EMBL" id="EIT71566.1"/>
    </source>
</evidence>
<feature type="domain" description="Fe-S metabolism associated" evidence="2">
    <location>
        <begin position="21"/>
        <end position="136"/>
    </location>
</feature>
<dbReference type="Proteomes" id="UP000003704">
    <property type="component" value="Unassembled WGS sequence"/>
</dbReference>
<keyword evidence="4" id="KW-1185">Reference proteome</keyword>
<accession>I8I5B4</accession>